<feature type="compositionally biased region" description="Basic residues" evidence="1">
    <location>
        <begin position="1229"/>
        <end position="1260"/>
    </location>
</feature>
<feature type="region of interest" description="Disordered" evidence="1">
    <location>
        <begin position="1226"/>
        <end position="1260"/>
    </location>
</feature>
<evidence type="ECO:0000313" key="2">
    <source>
        <dbReference type="EMBL" id="QHU34071.1"/>
    </source>
</evidence>
<organism evidence="2">
    <name type="scientific">viral metagenome</name>
    <dbReference type="NCBI Taxonomy" id="1070528"/>
    <lineage>
        <taxon>unclassified sequences</taxon>
        <taxon>metagenomes</taxon>
        <taxon>organismal metagenomes</taxon>
    </lineage>
</organism>
<proteinExistence type="predicted"/>
<feature type="compositionally biased region" description="Basic residues" evidence="1">
    <location>
        <begin position="13"/>
        <end position="33"/>
    </location>
</feature>
<feature type="compositionally biased region" description="Basic and acidic residues" evidence="1">
    <location>
        <begin position="733"/>
        <end position="742"/>
    </location>
</feature>
<protein>
    <submittedName>
        <fullName evidence="2">Uncharacterized protein</fullName>
    </submittedName>
</protein>
<feature type="region of interest" description="Disordered" evidence="1">
    <location>
        <begin position="718"/>
        <end position="742"/>
    </location>
</feature>
<name>A0A6C0LWF6_9ZZZZ</name>
<dbReference type="AlphaFoldDB" id="A0A6C0LWF6"/>
<evidence type="ECO:0000256" key="1">
    <source>
        <dbReference type="SAM" id="MobiDB-lite"/>
    </source>
</evidence>
<accession>A0A6C0LWF6</accession>
<sequence length="1260" mass="144691">MATRKSRITSIKKCSRKKRTHKRRTHKRRRIKKGGSETITITQSQSQSQSPLPKILHLRMPPSDQEYSGQPNPLVTIKDVRNNLQHMQDIVMDKIESNYQYFTMMKVNDDFERIMEMLFTNNIYGPKTLIGGGDECNGEILLDNDNTNSFKMMSRLKNFVEIKHDFKKKTEAENYHLNFETELLNASKKIMGTLSVPTSSANVDDTKIYTFYSQILQNYNSETTSDHEREKMYMKAMIEYMNANCGVINSLHLSKYISDSKKHGKLYIEDAELDVEKKKSVYTYNSEAESEKIYISTIDNKPIGKVFTIEQALFAFSDNSISDKILYPHINDVPDDKIINIEGDIAPFSDIMSKGKINTIASFMDPANGSYEFNKDAIQPDGSDNGLRIRIQELQSLQHIYSYPFLRELANSIDDFCSYYGSVIKIDMSGVNKEIKNMGEFESECDNYIRTGIPGSTDPTGILTEFPIKLGVGDQKGIVSFTMKGLTGKPPQTLELMVRDTTIESISSFLNHRDYFPYYYELVKPKVQITLQHLEDQFPNFTKRHSRIYLFGKAIYDNIPPAIRETLIDTLDISDKISSEVQLLCIIIVSLKAFGDASQVNYSKRVNNYLKNQIKFPVGIGIRTTDKNVFGESILFNNPFWFMNNGLKPHSDWIDKIFPDNKATFDSYKIFITNCDKSNEKIYYDEIIKNLKRYELLSEGKADMTSFQLMKKPTTKRGNIVIDSDSDSDSDDEIKPEPEPESTEFKLTRGVMESIHEKFAIIRGTLSDAGNKRIDDLLDLNVPEGEDEIETYKHRLTELNIFTSTLNDYMRIVVVQNSDGKTHMQGLIDKYVEETSSLVSKLLIIQKHTNGFVTNQKQLLERIGKINDFVSSEKLKKIHNGLAVWVNENLNHVSVEKLNNQIKDYNGHISNFINGIPETFKKIETRTTSRIKKDVDYTNLGDSNKILHTWSIDHINNYRRFMDTILKPYRELVPNGLNLQDIVKGEHQSALNDEENKPEYITNQLEKINKIMKELNNYIDMADINVDEFIINDIKSKTTTIKEILTKLSLYKYNAYGKMKKSVSDDTMLFLYRGEVKRTIFTPGAKILKVSVIRFSLAKEVIITDPTIINNMIKMNKGRISFLPILNVISTEDIGEDADEPEYDFIPALVVDADDIGIIGKDTLLDSSKLTHDFQKENHDLVDIISKSKRMKRSGHAEIDKANILPNRVNTKSAIASDDRLRLVEGLKGGKKTRRKRRGKKGKKGKTRKRRSTRKRRRMK</sequence>
<reference evidence="2" key="1">
    <citation type="journal article" date="2020" name="Nature">
        <title>Giant virus diversity and host interactions through global metagenomics.</title>
        <authorList>
            <person name="Schulz F."/>
            <person name="Roux S."/>
            <person name="Paez-Espino D."/>
            <person name="Jungbluth S."/>
            <person name="Walsh D.A."/>
            <person name="Denef V.J."/>
            <person name="McMahon K.D."/>
            <person name="Konstantinidis K.T."/>
            <person name="Eloe-Fadrosh E.A."/>
            <person name="Kyrpides N.C."/>
            <person name="Woyke T."/>
        </authorList>
    </citation>
    <scope>NUCLEOTIDE SEQUENCE</scope>
    <source>
        <strain evidence="2">GVMAG-S-1016713-123</strain>
    </source>
</reference>
<feature type="region of interest" description="Disordered" evidence="1">
    <location>
        <begin position="1"/>
        <end position="53"/>
    </location>
</feature>
<dbReference type="EMBL" id="MN740567">
    <property type="protein sequence ID" value="QHU34071.1"/>
    <property type="molecule type" value="Genomic_DNA"/>
</dbReference>